<gene>
    <name evidence="1" type="ORF">BDR25DRAFT_306139</name>
</gene>
<evidence type="ECO:0000313" key="2">
    <source>
        <dbReference type="Proteomes" id="UP000799755"/>
    </source>
</evidence>
<comment type="caution">
    <text evidence="1">The sequence shown here is derived from an EMBL/GenBank/DDBJ whole genome shotgun (WGS) entry which is preliminary data.</text>
</comment>
<accession>A0ACB6QH90</accession>
<organism evidence="1 2">
    <name type="scientific">Lindgomyces ingoldianus</name>
    <dbReference type="NCBI Taxonomy" id="673940"/>
    <lineage>
        <taxon>Eukaryota</taxon>
        <taxon>Fungi</taxon>
        <taxon>Dikarya</taxon>
        <taxon>Ascomycota</taxon>
        <taxon>Pezizomycotina</taxon>
        <taxon>Dothideomycetes</taxon>
        <taxon>Pleosporomycetidae</taxon>
        <taxon>Pleosporales</taxon>
        <taxon>Lindgomycetaceae</taxon>
        <taxon>Lindgomyces</taxon>
    </lineage>
</organism>
<dbReference type="EMBL" id="MU003525">
    <property type="protein sequence ID" value="KAF2466291.1"/>
    <property type="molecule type" value="Genomic_DNA"/>
</dbReference>
<reference evidence="1" key="1">
    <citation type="journal article" date="2020" name="Stud. Mycol.">
        <title>101 Dothideomycetes genomes: a test case for predicting lifestyles and emergence of pathogens.</title>
        <authorList>
            <person name="Haridas S."/>
            <person name="Albert R."/>
            <person name="Binder M."/>
            <person name="Bloem J."/>
            <person name="Labutti K."/>
            <person name="Salamov A."/>
            <person name="Andreopoulos B."/>
            <person name="Baker S."/>
            <person name="Barry K."/>
            <person name="Bills G."/>
            <person name="Bluhm B."/>
            <person name="Cannon C."/>
            <person name="Castanera R."/>
            <person name="Culley D."/>
            <person name="Daum C."/>
            <person name="Ezra D."/>
            <person name="Gonzalez J."/>
            <person name="Henrissat B."/>
            <person name="Kuo A."/>
            <person name="Liang C."/>
            <person name="Lipzen A."/>
            <person name="Lutzoni F."/>
            <person name="Magnuson J."/>
            <person name="Mondo S."/>
            <person name="Nolan M."/>
            <person name="Ohm R."/>
            <person name="Pangilinan J."/>
            <person name="Park H.-J."/>
            <person name="Ramirez L."/>
            <person name="Alfaro M."/>
            <person name="Sun H."/>
            <person name="Tritt A."/>
            <person name="Yoshinaga Y."/>
            <person name="Zwiers L.-H."/>
            <person name="Turgeon B."/>
            <person name="Goodwin S."/>
            <person name="Spatafora J."/>
            <person name="Crous P."/>
            <person name="Grigoriev I."/>
        </authorList>
    </citation>
    <scope>NUCLEOTIDE SEQUENCE</scope>
    <source>
        <strain evidence="1">ATCC 200398</strain>
    </source>
</reference>
<dbReference type="Proteomes" id="UP000799755">
    <property type="component" value="Unassembled WGS sequence"/>
</dbReference>
<protein>
    <submittedName>
        <fullName evidence="1">Uncharacterized protein</fullName>
    </submittedName>
</protein>
<keyword evidence="2" id="KW-1185">Reference proteome</keyword>
<proteinExistence type="predicted"/>
<evidence type="ECO:0000313" key="1">
    <source>
        <dbReference type="EMBL" id="KAF2466291.1"/>
    </source>
</evidence>
<sequence length="190" mass="19983">MEKIKQALSHGARKTLDNTNREGESSSNSPTSPIPPRDPNHRATTGGLTGEGSHLAGASQPLEQKSASTGLANAGEHLPIYNRFTGYGAAAKTVEQAPHFSNTPNLKTEGLIEPPSTLKTQGPVIPPRGRESTPSPTLSPDTTRHRLTVADEMSTASIKSGVIGFPQGGLADSHAASVSNRHLLSILYYT</sequence>
<name>A0ACB6QH90_9PLEO</name>